<gene>
    <name evidence="2" type="ORF">PHYBLDRAFT_59010</name>
</gene>
<feature type="chain" id="PRO_5007838535" description="EGF-like domain-containing protein" evidence="1">
    <location>
        <begin position="24"/>
        <end position="114"/>
    </location>
</feature>
<keyword evidence="1" id="KW-0732">Signal</keyword>
<dbReference type="OrthoDB" id="2274040at2759"/>
<evidence type="ECO:0000256" key="1">
    <source>
        <dbReference type="SAM" id="SignalP"/>
    </source>
</evidence>
<accession>A0A162Q4F1</accession>
<proteinExistence type="predicted"/>
<dbReference type="Proteomes" id="UP000077315">
    <property type="component" value="Unassembled WGS sequence"/>
</dbReference>
<keyword evidence="3" id="KW-1185">Reference proteome</keyword>
<dbReference type="VEuPathDB" id="FungiDB:PHYBLDRAFT_59010"/>
<sequence>MVHRTTFLITITILLGILHVTSAIELTGSGLCANEEDSSDCSQACSFLVQGNGECIFNQCVCNDFENGECQGDDHESCDEVCQEISPELVGYFDLFIIHYSKRDECNFDFLCLP</sequence>
<evidence type="ECO:0000313" key="2">
    <source>
        <dbReference type="EMBL" id="OAD79966.1"/>
    </source>
</evidence>
<dbReference type="RefSeq" id="XP_018298006.1">
    <property type="nucleotide sequence ID" value="XM_018440422.1"/>
</dbReference>
<dbReference type="EMBL" id="KV440972">
    <property type="protein sequence ID" value="OAD79966.1"/>
    <property type="molecule type" value="Genomic_DNA"/>
</dbReference>
<name>A0A162Q4F1_PHYB8</name>
<protein>
    <recommendedName>
        <fullName evidence="4">EGF-like domain-containing protein</fullName>
    </recommendedName>
</protein>
<dbReference type="GeneID" id="29001328"/>
<feature type="signal peptide" evidence="1">
    <location>
        <begin position="1"/>
        <end position="23"/>
    </location>
</feature>
<dbReference type="AlphaFoldDB" id="A0A162Q4F1"/>
<reference evidence="3" key="1">
    <citation type="submission" date="2015-06" db="EMBL/GenBank/DDBJ databases">
        <title>Expansion of signal transduction pathways in fungi by whole-genome duplication.</title>
        <authorList>
            <consortium name="DOE Joint Genome Institute"/>
            <person name="Corrochano L.M."/>
            <person name="Kuo A."/>
            <person name="Marcet-Houben M."/>
            <person name="Polaino S."/>
            <person name="Salamov A."/>
            <person name="Villalobos J.M."/>
            <person name="Alvarez M.I."/>
            <person name="Avalos J."/>
            <person name="Benito E.P."/>
            <person name="Benoit I."/>
            <person name="Burger G."/>
            <person name="Camino L.P."/>
            <person name="Canovas D."/>
            <person name="Cerda-Olmedo E."/>
            <person name="Cheng J.-F."/>
            <person name="Dominguez A."/>
            <person name="Elias M."/>
            <person name="Eslava A.P."/>
            <person name="Glaser F."/>
            <person name="Grimwood J."/>
            <person name="Gutierrez G."/>
            <person name="Heitman J."/>
            <person name="Henrissat B."/>
            <person name="Iturriaga E.A."/>
            <person name="Lang B.F."/>
            <person name="Lavin J.L."/>
            <person name="Lee S."/>
            <person name="Li W."/>
            <person name="Lindquist E."/>
            <person name="Lopez-Garcia S."/>
            <person name="Luque E.M."/>
            <person name="Marcos A.T."/>
            <person name="Martin J."/>
            <person name="McCluskey K."/>
            <person name="Medina H.R."/>
            <person name="Miralles-Duran A."/>
            <person name="Miyazaki A."/>
            <person name="Munoz-Torres E."/>
            <person name="Oguiza J.A."/>
            <person name="Ohm R."/>
            <person name="Olmedo M."/>
            <person name="Orejas M."/>
            <person name="Ortiz-Castellanos L."/>
            <person name="Pisabarro A.G."/>
            <person name="Rodriguez-Romero J."/>
            <person name="Ruiz-Herrera J."/>
            <person name="Ruiz-Vazquez R."/>
            <person name="Sanz C."/>
            <person name="Schackwitz W."/>
            <person name="Schmutz J."/>
            <person name="Shahriari M."/>
            <person name="Shelest E."/>
            <person name="Silva-Franco F."/>
            <person name="Soanes D."/>
            <person name="Syed K."/>
            <person name="Tagua V.G."/>
            <person name="Talbot N.J."/>
            <person name="Thon M."/>
            <person name="De vries R.P."/>
            <person name="Wiebenga A."/>
            <person name="Yadav J.S."/>
            <person name="Braun E.L."/>
            <person name="Baker S."/>
            <person name="Garre V."/>
            <person name="Horwitz B."/>
            <person name="Torres-Martinez S."/>
            <person name="Idnurm A."/>
            <person name="Herrera-Estrella A."/>
            <person name="Gabaldon T."/>
            <person name="Grigoriev I.V."/>
        </authorList>
    </citation>
    <scope>NUCLEOTIDE SEQUENCE [LARGE SCALE GENOMIC DNA]</scope>
    <source>
        <strain evidence="3">NRRL 1555(-)</strain>
    </source>
</reference>
<evidence type="ECO:0000313" key="3">
    <source>
        <dbReference type="Proteomes" id="UP000077315"/>
    </source>
</evidence>
<evidence type="ECO:0008006" key="4">
    <source>
        <dbReference type="Google" id="ProtNLM"/>
    </source>
</evidence>
<dbReference type="InParanoid" id="A0A162Q4F1"/>
<organism evidence="2 3">
    <name type="scientific">Phycomyces blakesleeanus (strain ATCC 8743b / DSM 1359 / FGSC 10004 / NBRC 33097 / NRRL 1555)</name>
    <dbReference type="NCBI Taxonomy" id="763407"/>
    <lineage>
        <taxon>Eukaryota</taxon>
        <taxon>Fungi</taxon>
        <taxon>Fungi incertae sedis</taxon>
        <taxon>Mucoromycota</taxon>
        <taxon>Mucoromycotina</taxon>
        <taxon>Mucoromycetes</taxon>
        <taxon>Mucorales</taxon>
        <taxon>Phycomycetaceae</taxon>
        <taxon>Phycomyces</taxon>
    </lineage>
</organism>